<evidence type="ECO:0000313" key="2">
    <source>
        <dbReference type="EMBL" id="ARU63050.1"/>
    </source>
</evidence>
<protein>
    <recommendedName>
        <fullName evidence="1">DUF6884 domain-containing protein</fullName>
    </recommendedName>
</protein>
<dbReference type="RefSeq" id="WP_087458397.1">
    <property type="nucleotide sequence ID" value="NZ_CP021434.1"/>
</dbReference>
<accession>A0A1Y0IS16</accession>
<reference evidence="3" key="1">
    <citation type="submission" date="2017-05" db="EMBL/GenBank/DDBJ databases">
        <authorList>
            <person name="Sung H."/>
        </authorList>
    </citation>
    <scope>NUCLEOTIDE SEQUENCE [LARGE SCALE GENOMIC DNA]</scope>
    <source>
        <strain evidence="3">AR23208</strain>
    </source>
</reference>
<dbReference type="Proteomes" id="UP000195437">
    <property type="component" value="Chromosome"/>
</dbReference>
<name>A0A1Y0IS16_9BACL</name>
<dbReference type="KEGG" id="tum:CBW65_20280"/>
<feature type="domain" description="DUF6884" evidence="1">
    <location>
        <begin position="23"/>
        <end position="137"/>
    </location>
</feature>
<dbReference type="OrthoDB" id="2364857at2"/>
<organism evidence="2 3">
    <name type="scientific">Tumebacillus avium</name>
    <dbReference type="NCBI Taxonomy" id="1903704"/>
    <lineage>
        <taxon>Bacteria</taxon>
        <taxon>Bacillati</taxon>
        <taxon>Bacillota</taxon>
        <taxon>Bacilli</taxon>
        <taxon>Bacillales</taxon>
        <taxon>Alicyclobacillaceae</taxon>
        <taxon>Tumebacillus</taxon>
    </lineage>
</organism>
<dbReference type="EMBL" id="CP021434">
    <property type="protein sequence ID" value="ARU63050.1"/>
    <property type="molecule type" value="Genomic_DNA"/>
</dbReference>
<dbReference type="AlphaFoldDB" id="A0A1Y0IS16"/>
<evidence type="ECO:0000259" key="1">
    <source>
        <dbReference type="Pfam" id="PF21818"/>
    </source>
</evidence>
<sequence length="153" mass="17068">MKRLCIIPCGSRKIWDTQPDFTGPAAARHTYTGTFHRLCQAYARQFFGEDWVILSAKHGFLRPEDIVPENYDVRFTSSNPLRDVSLEAFIEQAKAKGLTGYDDITILGGKKYTVVVPAVFGDAPAYHTPLKGCTGIGFMQQRLNQALAQGREL</sequence>
<evidence type="ECO:0000313" key="3">
    <source>
        <dbReference type="Proteomes" id="UP000195437"/>
    </source>
</evidence>
<dbReference type="InterPro" id="IPR049251">
    <property type="entry name" value="DUF6884"/>
</dbReference>
<gene>
    <name evidence="2" type="ORF">CBW65_20280</name>
</gene>
<dbReference type="Pfam" id="PF21818">
    <property type="entry name" value="DUF6884"/>
    <property type="match status" value="1"/>
</dbReference>
<proteinExistence type="predicted"/>
<keyword evidence="3" id="KW-1185">Reference proteome</keyword>